<evidence type="ECO:0000256" key="6">
    <source>
        <dbReference type="SAM" id="Coils"/>
    </source>
</evidence>
<sequence length="1235" mass="136159">MAQLGGKLMGAEQTRAQKVTVSETALLLSRLRGLMEQWGDGETGRIYADLQNKERANELTLAFCGHFSAGKSSMINLLCGSAVLPSGPVPTSANIVSIRSGAPRILIHPRKEVQKIEQAPWETTADKLQEYCRNGGEYSSIEVWGEIPLLANHGVLMDTPGVDSTDDGHQSATHSALHLADVVFYVMDYNHVQSENNLAFAKNLSDWGKPLYLIVNQIDKHREQEISIEEYQRQLESAFGQWGIHCAGILFTSLKVKEHPLNDWDVLLGLFTDLLGHRDELLQYSLLRSIQHTADSSLANFREEQQEEREALLEELAGAEEETVETGLASLENERELIEGLLQQSLVNLRSALDALLGNVTLMPADVREAAKNYVESVSPGFRLGLLFTAARREKEQHKRLGAWFELLTREISARLEWHMILLIREWAENLGLWNEEAELTLKEGLPAVSQEWLAAAVKPGTGTTGEALLNFCRSLAEEIKRQYRRAALGLADKLLAKLPALLDERLAELSHREQALRAQARALAALGTLDRAAAARAHELAALLPPRRPLTPGILPEVRATPRASAPSAAPREAQPLRAAGRDPAAASWAAGTEQPAGGRRRLSVAAATLSAASELLRSEPAMASAVRSLAARAADLAGGRFTLALFGAFSAGKSSFANALLGEAVLPVSPHPATAAVNRILAPEGDFRDKSAVVKMKTAEEFWDDITHSFGVLQLGQPQRESWTHVAADLQAGGVHPSGLPHAGFLRAAAVGWEEAEPLLGTVRTVELDEYRKLVAEETRACYVQSIDLYYSCPLTESGIVLVDTPGADSLHARHTGVTFGYMKDADAICFVTYYNHAFSKADRSLLAQLGRIKDSFALDKMFFIINASDLASGEAELEEVREHVAQNLRAGGLRSPQIYALSSLQALDGKVDNNRSSYETSGFHVFEQALWSFAGEELPQLSLKAAVESIATVRRRAEEWQELATQEASQLEAGVRRLQERRRLAEQRLSALQVEERPLRDLHREGGELLYHVRQRLSFSFGGNFQESFHPSLLREDAGSLKEIFTACGRELWRTTQRELEQELWATTLRLEATGRRLVHEAAATAAAELSFSAPELQFMENDTESWPSPIVLECKLQPVDWLAIWGYFKSPRHFFEGTGRDKFKTTVEPLLREAIALAAVAQENTLLGHYAEAVTRALTTAAAKLREGLAEQEEALSGLRKGGDSAAHWGRLAHQLRLYEESFDDMVDTRL</sequence>
<dbReference type="Gene3D" id="3.40.50.300">
    <property type="entry name" value="P-loop containing nucleotide triphosphate hydrolases"/>
    <property type="match status" value="2"/>
</dbReference>
<reference evidence="9 10" key="1">
    <citation type="submission" date="2019-11" db="EMBL/GenBank/DDBJ databases">
        <title>Paenibacillus monticola sp. nov., a novel PGPR strain isolated from mountain sample in China.</title>
        <authorList>
            <person name="Zhao Q."/>
            <person name="Li H.-P."/>
            <person name="Zhang J.-L."/>
        </authorList>
    </citation>
    <scope>NUCLEOTIDE SEQUENCE [LARGE SCALE GENOMIC DNA]</scope>
    <source>
        <strain evidence="9 10">LC-T2</strain>
    </source>
</reference>
<keyword evidence="4" id="KW-0342">GTP-binding</keyword>
<feature type="coiled-coil region" evidence="6">
    <location>
        <begin position="214"/>
        <end position="241"/>
    </location>
</feature>
<evidence type="ECO:0000256" key="3">
    <source>
        <dbReference type="ARBA" id="ARBA00022801"/>
    </source>
</evidence>
<accession>A0A7X2H4A2</accession>
<dbReference type="InterPro" id="IPR027417">
    <property type="entry name" value="P-loop_NTPase"/>
</dbReference>
<comment type="caution">
    <text evidence="9">The sequence shown here is derived from an EMBL/GenBank/DDBJ whole genome shotgun (WGS) entry which is preliminary data.</text>
</comment>
<feature type="region of interest" description="Disordered" evidence="7">
    <location>
        <begin position="552"/>
        <end position="601"/>
    </location>
</feature>
<dbReference type="GO" id="GO:0016020">
    <property type="term" value="C:membrane"/>
    <property type="evidence" value="ECO:0007669"/>
    <property type="project" value="UniProtKB-SubCell"/>
</dbReference>
<dbReference type="InterPro" id="IPR027094">
    <property type="entry name" value="Mitofusin_fam"/>
</dbReference>
<comment type="subcellular location">
    <subcellularLocation>
        <location evidence="1">Membrane</location>
    </subcellularLocation>
</comment>
<evidence type="ECO:0000256" key="1">
    <source>
        <dbReference type="ARBA" id="ARBA00004370"/>
    </source>
</evidence>
<dbReference type="Pfam" id="PF00350">
    <property type="entry name" value="Dynamin_N"/>
    <property type="match status" value="2"/>
</dbReference>
<dbReference type="InterPro" id="IPR045063">
    <property type="entry name" value="Dynamin_N"/>
</dbReference>
<keyword evidence="5" id="KW-0472">Membrane</keyword>
<proteinExistence type="predicted"/>
<keyword evidence="3" id="KW-0378">Hydrolase</keyword>
<keyword evidence="10" id="KW-1185">Reference proteome</keyword>
<keyword evidence="2" id="KW-0547">Nucleotide-binding</keyword>
<evidence type="ECO:0000313" key="10">
    <source>
        <dbReference type="Proteomes" id="UP000463051"/>
    </source>
</evidence>
<feature type="compositionally biased region" description="Low complexity" evidence="7">
    <location>
        <begin position="552"/>
        <end position="575"/>
    </location>
</feature>
<dbReference type="PANTHER" id="PTHR10465">
    <property type="entry name" value="TRANSMEMBRANE GTPASE FZO1"/>
    <property type="match status" value="1"/>
</dbReference>
<dbReference type="SUPFAM" id="SSF52540">
    <property type="entry name" value="P-loop containing nucleoside triphosphate hydrolases"/>
    <property type="match status" value="2"/>
</dbReference>
<dbReference type="EMBL" id="WJXB01000003">
    <property type="protein sequence ID" value="MRN53309.1"/>
    <property type="molecule type" value="Genomic_DNA"/>
</dbReference>
<organism evidence="9 10">
    <name type="scientific">Paenibacillus monticola</name>
    <dbReference type="NCBI Taxonomy" id="2666075"/>
    <lineage>
        <taxon>Bacteria</taxon>
        <taxon>Bacillati</taxon>
        <taxon>Bacillota</taxon>
        <taxon>Bacilli</taxon>
        <taxon>Bacillales</taxon>
        <taxon>Paenibacillaceae</taxon>
        <taxon>Paenibacillus</taxon>
    </lineage>
</organism>
<gene>
    <name evidence="9" type="ORF">GJB61_09930</name>
</gene>
<evidence type="ECO:0000256" key="5">
    <source>
        <dbReference type="ARBA" id="ARBA00023136"/>
    </source>
</evidence>
<keyword evidence="6" id="KW-0175">Coiled coil</keyword>
<dbReference type="Proteomes" id="UP000463051">
    <property type="component" value="Unassembled WGS sequence"/>
</dbReference>
<feature type="domain" description="Dynamin N-terminal" evidence="8">
    <location>
        <begin position="646"/>
        <end position="869"/>
    </location>
</feature>
<evidence type="ECO:0000256" key="7">
    <source>
        <dbReference type="SAM" id="MobiDB-lite"/>
    </source>
</evidence>
<evidence type="ECO:0000259" key="8">
    <source>
        <dbReference type="Pfam" id="PF00350"/>
    </source>
</evidence>
<evidence type="ECO:0000313" key="9">
    <source>
        <dbReference type="EMBL" id="MRN53309.1"/>
    </source>
</evidence>
<feature type="domain" description="Dynamin N-terminal" evidence="8">
    <location>
        <begin position="61"/>
        <end position="217"/>
    </location>
</feature>
<evidence type="ECO:0000256" key="2">
    <source>
        <dbReference type="ARBA" id="ARBA00022741"/>
    </source>
</evidence>
<evidence type="ECO:0000256" key="4">
    <source>
        <dbReference type="ARBA" id="ARBA00023134"/>
    </source>
</evidence>
<feature type="coiled-coil region" evidence="6">
    <location>
        <begin position="946"/>
        <end position="998"/>
    </location>
</feature>
<dbReference type="GO" id="GO:0005525">
    <property type="term" value="F:GTP binding"/>
    <property type="evidence" value="ECO:0007669"/>
    <property type="project" value="UniProtKB-KW"/>
</dbReference>
<protein>
    <submittedName>
        <fullName evidence="9">Dynamin</fullName>
    </submittedName>
</protein>
<dbReference type="GO" id="GO:0003924">
    <property type="term" value="F:GTPase activity"/>
    <property type="evidence" value="ECO:0007669"/>
    <property type="project" value="InterPro"/>
</dbReference>
<dbReference type="PANTHER" id="PTHR10465:SF0">
    <property type="entry name" value="SARCALUMENIN"/>
    <property type="match status" value="1"/>
</dbReference>
<name>A0A7X2H4A2_9BACL</name>
<dbReference type="AlphaFoldDB" id="A0A7X2H4A2"/>
<dbReference type="CDD" id="cd09912">
    <property type="entry name" value="DLP_2"/>
    <property type="match status" value="2"/>
</dbReference>